<dbReference type="RefSeq" id="WP_075392766.1">
    <property type="nucleotide sequence ID" value="NZ_JAXBCZ010000001.1"/>
</dbReference>
<reference evidence="6 7" key="1">
    <citation type="submission" date="2023-06" db="EMBL/GenBank/DDBJ databases">
        <title>Actinomyces orist ORNL 0101 HMT-893 genome.</title>
        <authorList>
            <person name="Johnston C.D."/>
            <person name="Chen T."/>
            <person name="Dewhirst F.E."/>
        </authorList>
    </citation>
    <scope>NUCLEOTIDE SEQUENCE [LARGE SCALE GENOMIC DNA]</scope>
    <source>
        <strain evidence="6 7">ORNL 0101</strain>
    </source>
</reference>
<evidence type="ECO:0000313" key="7">
    <source>
        <dbReference type="Proteomes" id="UP001289581"/>
    </source>
</evidence>
<dbReference type="InterPro" id="IPR050109">
    <property type="entry name" value="HTH-type_TetR-like_transc_reg"/>
</dbReference>
<organism evidence="6 7">
    <name type="scientific">Actinomyces oris</name>
    <dbReference type="NCBI Taxonomy" id="544580"/>
    <lineage>
        <taxon>Bacteria</taxon>
        <taxon>Bacillati</taxon>
        <taxon>Actinomycetota</taxon>
        <taxon>Actinomycetes</taxon>
        <taxon>Actinomycetales</taxon>
        <taxon>Actinomycetaceae</taxon>
        <taxon>Actinomyces</taxon>
    </lineage>
</organism>
<dbReference type="Pfam" id="PF00440">
    <property type="entry name" value="TetR_N"/>
    <property type="match status" value="1"/>
</dbReference>
<keyword evidence="7" id="KW-1185">Reference proteome</keyword>
<dbReference type="SUPFAM" id="SSF46689">
    <property type="entry name" value="Homeodomain-like"/>
    <property type="match status" value="1"/>
</dbReference>
<dbReference type="InterPro" id="IPR009057">
    <property type="entry name" value="Homeodomain-like_sf"/>
</dbReference>
<keyword evidence="2 4" id="KW-0238">DNA-binding</keyword>
<dbReference type="PANTHER" id="PTHR30055">
    <property type="entry name" value="HTH-TYPE TRANSCRIPTIONAL REGULATOR RUTR"/>
    <property type="match status" value="1"/>
</dbReference>
<evidence type="ECO:0000256" key="2">
    <source>
        <dbReference type="ARBA" id="ARBA00023125"/>
    </source>
</evidence>
<evidence type="ECO:0000259" key="5">
    <source>
        <dbReference type="PROSITE" id="PS50977"/>
    </source>
</evidence>
<dbReference type="PANTHER" id="PTHR30055:SF234">
    <property type="entry name" value="HTH-TYPE TRANSCRIPTIONAL REGULATOR BETI"/>
    <property type="match status" value="1"/>
</dbReference>
<gene>
    <name evidence="6" type="ORF">QU665_03895</name>
</gene>
<dbReference type="PROSITE" id="PS50977">
    <property type="entry name" value="HTH_TETR_2"/>
    <property type="match status" value="1"/>
</dbReference>
<dbReference type="AlphaFoldDB" id="A0AAW9KHV4"/>
<comment type="caution">
    <text evidence="6">The sequence shown here is derived from an EMBL/GenBank/DDBJ whole genome shotgun (WGS) entry which is preliminary data.</text>
</comment>
<dbReference type="Proteomes" id="UP001289581">
    <property type="component" value="Unassembled WGS sequence"/>
</dbReference>
<proteinExistence type="predicted"/>
<sequence>MRPSKRDRIITGALELAHRDGFDALTFDALAEHVGLTRGGVIYHFRTKTDLLEGIAAAFQERWRAEALEALGKPLEEASRTERIEALARSVLDGDILPGEISFMLSATPEAEMLEEAWKTLRREWVGEIRELTAMQRVALLAVDGWWANRAVDTDSRDPDAPEVAELIVSLVVGNPPDQKLVKPSDKDQ</sequence>
<dbReference type="EMBL" id="JAXBCZ010000001">
    <property type="protein sequence ID" value="MEA1304227.1"/>
    <property type="molecule type" value="Genomic_DNA"/>
</dbReference>
<dbReference type="PRINTS" id="PR00455">
    <property type="entry name" value="HTHTETR"/>
</dbReference>
<dbReference type="InterPro" id="IPR001647">
    <property type="entry name" value="HTH_TetR"/>
</dbReference>
<evidence type="ECO:0000256" key="3">
    <source>
        <dbReference type="ARBA" id="ARBA00023163"/>
    </source>
</evidence>
<evidence type="ECO:0000256" key="4">
    <source>
        <dbReference type="PROSITE-ProRule" id="PRU00335"/>
    </source>
</evidence>
<accession>A0AAW9KHV4</accession>
<feature type="DNA-binding region" description="H-T-H motif" evidence="4">
    <location>
        <begin position="26"/>
        <end position="45"/>
    </location>
</feature>
<feature type="domain" description="HTH tetR-type" evidence="5">
    <location>
        <begin position="3"/>
        <end position="63"/>
    </location>
</feature>
<name>A0AAW9KHV4_9ACTO</name>
<dbReference type="GO" id="GO:0003700">
    <property type="term" value="F:DNA-binding transcription factor activity"/>
    <property type="evidence" value="ECO:0007669"/>
    <property type="project" value="TreeGrafter"/>
</dbReference>
<protein>
    <submittedName>
        <fullName evidence="6">Helix-turn-helix domain-containing protein</fullName>
    </submittedName>
</protein>
<keyword evidence="1" id="KW-0805">Transcription regulation</keyword>
<evidence type="ECO:0000256" key="1">
    <source>
        <dbReference type="ARBA" id="ARBA00023015"/>
    </source>
</evidence>
<evidence type="ECO:0000313" key="6">
    <source>
        <dbReference type="EMBL" id="MEA1304227.1"/>
    </source>
</evidence>
<dbReference type="Gene3D" id="1.10.357.10">
    <property type="entry name" value="Tetracycline Repressor, domain 2"/>
    <property type="match status" value="1"/>
</dbReference>
<dbReference type="GO" id="GO:0000976">
    <property type="term" value="F:transcription cis-regulatory region binding"/>
    <property type="evidence" value="ECO:0007669"/>
    <property type="project" value="TreeGrafter"/>
</dbReference>
<keyword evidence="3" id="KW-0804">Transcription</keyword>